<reference evidence="3" key="1">
    <citation type="journal article" date="2019" name="Int. J. Syst. Evol. Microbiol.">
        <title>The Global Catalogue of Microorganisms (GCM) 10K type strain sequencing project: providing services to taxonomists for standard genome sequencing and annotation.</title>
        <authorList>
            <consortium name="The Broad Institute Genomics Platform"/>
            <consortium name="The Broad Institute Genome Sequencing Center for Infectious Disease"/>
            <person name="Wu L."/>
            <person name="Ma J."/>
        </authorList>
    </citation>
    <scope>NUCLEOTIDE SEQUENCE [LARGE SCALE GENOMIC DNA]</scope>
    <source>
        <strain evidence="3">CCUG 55585</strain>
    </source>
</reference>
<evidence type="ECO:0000313" key="3">
    <source>
        <dbReference type="Proteomes" id="UP001597110"/>
    </source>
</evidence>
<dbReference type="Pfam" id="PF05016">
    <property type="entry name" value="ParE_toxin"/>
    <property type="match status" value="1"/>
</dbReference>
<evidence type="ECO:0000313" key="2">
    <source>
        <dbReference type="EMBL" id="MFD0726155.1"/>
    </source>
</evidence>
<keyword evidence="1" id="KW-1277">Toxin-antitoxin system</keyword>
<accession>A0ABW2YD80</accession>
<dbReference type="EMBL" id="JBHTIF010000001">
    <property type="protein sequence ID" value="MFD0726155.1"/>
    <property type="molecule type" value="Genomic_DNA"/>
</dbReference>
<gene>
    <name evidence="2" type="ORF">ACFQ0E_11190</name>
</gene>
<organism evidence="2 3">
    <name type="scientific">Lysobacter brunescens</name>
    <dbReference type="NCBI Taxonomy" id="262323"/>
    <lineage>
        <taxon>Bacteria</taxon>
        <taxon>Pseudomonadati</taxon>
        <taxon>Pseudomonadota</taxon>
        <taxon>Gammaproteobacteria</taxon>
        <taxon>Lysobacterales</taxon>
        <taxon>Lysobacteraceae</taxon>
        <taxon>Lysobacter</taxon>
    </lineage>
</organism>
<proteinExistence type="predicted"/>
<dbReference type="Gene3D" id="3.30.2310.20">
    <property type="entry name" value="RelE-like"/>
    <property type="match status" value="1"/>
</dbReference>
<protein>
    <submittedName>
        <fullName evidence="2">Type II toxin-antitoxin system RelE/ParE family toxin</fullName>
    </submittedName>
</protein>
<dbReference type="InterPro" id="IPR007712">
    <property type="entry name" value="RelE/ParE_toxin"/>
</dbReference>
<keyword evidence="3" id="KW-1185">Reference proteome</keyword>
<name>A0ABW2YD80_9GAMM</name>
<comment type="caution">
    <text evidence="2">The sequence shown here is derived from an EMBL/GenBank/DDBJ whole genome shotgun (WGS) entry which is preliminary data.</text>
</comment>
<evidence type="ECO:0000256" key="1">
    <source>
        <dbReference type="ARBA" id="ARBA00022649"/>
    </source>
</evidence>
<dbReference type="Proteomes" id="UP001597110">
    <property type="component" value="Unassembled WGS sequence"/>
</dbReference>
<dbReference type="InterPro" id="IPR035093">
    <property type="entry name" value="RelE/ParE_toxin_dom_sf"/>
</dbReference>
<dbReference type="RefSeq" id="WP_386823713.1">
    <property type="nucleotide sequence ID" value="NZ_JBHTIF010000001.1"/>
</dbReference>
<sequence>MRVIAFHPEALAEFEAAVVHYEQEHPGLGARFVASIESALDRIADAPERWPELAPGIRRHLARVFPYAILYAEFDGRVTTLAVMHCHRRPGYWRHRTPQD</sequence>